<evidence type="ECO:0000313" key="4">
    <source>
        <dbReference type="EMBL" id="OGG05821.1"/>
    </source>
</evidence>
<protein>
    <recommendedName>
        <fullName evidence="3">Phosphoribosyltransferase domain-containing protein</fullName>
    </recommendedName>
</protein>
<comment type="caution">
    <text evidence="4">The sequence shown here is derived from an EMBL/GenBank/DDBJ whole genome shotgun (WGS) entry which is preliminary data.</text>
</comment>
<dbReference type="Pfam" id="PF00156">
    <property type="entry name" value="Pribosyltran"/>
    <property type="match status" value="1"/>
</dbReference>
<dbReference type="Gene3D" id="3.60.20.10">
    <property type="entry name" value="Glutamine Phosphoribosylpyrophosphate, subunit 1, domain 1"/>
    <property type="match status" value="1"/>
</dbReference>
<dbReference type="SUPFAM" id="SSF53271">
    <property type="entry name" value="PRTase-like"/>
    <property type="match status" value="1"/>
</dbReference>
<evidence type="ECO:0000313" key="5">
    <source>
        <dbReference type="Proteomes" id="UP000178681"/>
    </source>
</evidence>
<reference evidence="4 5" key="1">
    <citation type="journal article" date="2016" name="Nat. Commun.">
        <title>Thousands of microbial genomes shed light on interconnected biogeochemical processes in an aquifer system.</title>
        <authorList>
            <person name="Anantharaman K."/>
            <person name="Brown C.T."/>
            <person name="Hug L.A."/>
            <person name="Sharon I."/>
            <person name="Castelle C.J."/>
            <person name="Probst A.J."/>
            <person name="Thomas B.C."/>
            <person name="Singh A."/>
            <person name="Wilkins M.J."/>
            <person name="Karaoz U."/>
            <person name="Brodie E.L."/>
            <person name="Williams K.H."/>
            <person name="Hubbard S.S."/>
            <person name="Banfield J.F."/>
        </authorList>
    </citation>
    <scope>NUCLEOTIDE SEQUENCE [LARGE SCALE GENOMIC DNA]</scope>
</reference>
<sequence>MDAIKAKFVRDVKPGEIIVVSKKGLQSIQAARPTPKLDIFEFVYFSRPDSKLLGKSVNEVRRQFGRYLAMEHKIKADIVIPVPDSAIPAALGYAQQSGIPFDHGLVKNRYIHRTFIRPVEKLRNMDVELKLNPIPEVFRGKRVILVDDSIVRGTTSKKIVTLVRKAGAKEVHFLVSSPPLRYPDFYGIDTPFQSELIATKFDAEGIAKQIGADSVCFLSYEKTIKATGIPEKKLCTSCFSGKYPIPIGERGREIK</sequence>
<dbReference type="Proteomes" id="UP000178681">
    <property type="component" value="Unassembled WGS sequence"/>
</dbReference>
<feature type="domain" description="Phosphoribosyltransferase" evidence="3">
    <location>
        <begin position="72"/>
        <end position="175"/>
    </location>
</feature>
<accession>A0A1F5Z061</accession>
<gene>
    <name evidence="4" type="ORF">A2872_03055</name>
</gene>
<dbReference type="GO" id="GO:0016740">
    <property type="term" value="F:transferase activity"/>
    <property type="evidence" value="ECO:0007669"/>
    <property type="project" value="UniProtKB-KW"/>
</dbReference>
<dbReference type="InterPro" id="IPR000836">
    <property type="entry name" value="PRTase_dom"/>
</dbReference>
<dbReference type="AlphaFoldDB" id="A0A1F5Z061"/>
<dbReference type="InterPro" id="IPR029057">
    <property type="entry name" value="PRTase-like"/>
</dbReference>
<dbReference type="EMBL" id="MFJG01000027">
    <property type="protein sequence ID" value="OGG05821.1"/>
    <property type="molecule type" value="Genomic_DNA"/>
</dbReference>
<keyword evidence="2" id="KW-0315">Glutamine amidotransferase</keyword>
<organism evidence="4 5">
    <name type="scientific">Candidatus Gottesmanbacteria bacterium RIFCSPHIGHO2_01_FULL_42_12</name>
    <dbReference type="NCBI Taxonomy" id="1798377"/>
    <lineage>
        <taxon>Bacteria</taxon>
        <taxon>Candidatus Gottesmaniibacteriota</taxon>
    </lineage>
</organism>
<dbReference type="Gene3D" id="3.40.50.2020">
    <property type="match status" value="1"/>
</dbReference>
<name>A0A1F5Z061_9BACT</name>
<evidence type="ECO:0000259" key="3">
    <source>
        <dbReference type="Pfam" id="PF00156"/>
    </source>
</evidence>
<dbReference type="STRING" id="1798377.A2872_03055"/>
<evidence type="ECO:0000256" key="1">
    <source>
        <dbReference type="ARBA" id="ARBA00022679"/>
    </source>
</evidence>
<proteinExistence type="predicted"/>
<keyword evidence="1" id="KW-0808">Transferase</keyword>
<evidence type="ECO:0000256" key="2">
    <source>
        <dbReference type="ARBA" id="ARBA00022962"/>
    </source>
</evidence>
<dbReference type="CDD" id="cd06223">
    <property type="entry name" value="PRTases_typeI"/>
    <property type="match status" value="1"/>
</dbReference>
<dbReference type="PANTHER" id="PTHR11907">
    <property type="entry name" value="AMIDOPHOSPHORIBOSYLTRANSFERASE"/>
    <property type="match status" value="1"/>
</dbReference>
<dbReference type="InterPro" id="IPR029055">
    <property type="entry name" value="Ntn_hydrolases_N"/>
</dbReference>